<accession>A0A9P7QZM3</accession>
<sequence>MGFVYQKAQSHTPQRGLAELSPSSCSSPHRCCHR</sequence>
<gene>
    <name evidence="2" type="ORF">JMJ77_009576</name>
</gene>
<dbReference type="AlphaFoldDB" id="A0A9P7QZM3"/>
<evidence type="ECO:0000256" key="1">
    <source>
        <dbReference type="SAM" id="MobiDB-lite"/>
    </source>
</evidence>
<keyword evidence="3" id="KW-1185">Reference proteome</keyword>
<feature type="region of interest" description="Disordered" evidence="1">
    <location>
        <begin position="1"/>
        <end position="34"/>
    </location>
</feature>
<evidence type="ECO:0000313" key="2">
    <source>
        <dbReference type="EMBL" id="KAG7045494.1"/>
    </source>
</evidence>
<organism evidence="2 3">
    <name type="scientific">Colletotrichum scovillei</name>
    <dbReference type="NCBI Taxonomy" id="1209932"/>
    <lineage>
        <taxon>Eukaryota</taxon>
        <taxon>Fungi</taxon>
        <taxon>Dikarya</taxon>
        <taxon>Ascomycota</taxon>
        <taxon>Pezizomycotina</taxon>
        <taxon>Sordariomycetes</taxon>
        <taxon>Hypocreomycetidae</taxon>
        <taxon>Glomerellales</taxon>
        <taxon>Glomerellaceae</taxon>
        <taxon>Colletotrichum</taxon>
        <taxon>Colletotrichum acutatum species complex</taxon>
    </lineage>
</organism>
<protein>
    <submittedName>
        <fullName evidence="2">Uncharacterized protein</fullName>
    </submittedName>
</protein>
<dbReference type="Proteomes" id="UP000699042">
    <property type="component" value="Unassembled WGS sequence"/>
</dbReference>
<proteinExistence type="predicted"/>
<dbReference type="EMBL" id="JAESDN010000009">
    <property type="protein sequence ID" value="KAG7045494.1"/>
    <property type="molecule type" value="Genomic_DNA"/>
</dbReference>
<feature type="non-terminal residue" evidence="2">
    <location>
        <position position="1"/>
    </location>
</feature>
<name>A0A9P7QZM3_9PEZI</name>
<reference evidence="2" key="1">
    <citation type="submission" date="2021-05" db="EMBL/GenBank/DDBJ databases">
        <title>Comparative genomics of three Colletotrichum scovillei strains and genetic complementation revealed genes involved fungal growth and virulence on chili pepper.</title>
        <authorList>
            <person name="Hsieh D.-K."/>
            <person name="Chuang S.-C."/>
            <person name="Chen C.-Y."/>
            <person name="Chao Y.-T."/>
            <person name="Lu M.-Y.J."/>
            <person name="Lee M.-H."/>
            <person name="Shih M.-C."/>
        </authorList>
    </citation>
    <scope>NUCLEOTIDE SEQUENCE</scope>
    <source>
        <strain evidence="2">Coll-153</strain>
    </source>
</reference>
<comment type="caution">
    <text evidence="2">The sequence shown here is derived from an EMBL/GenBank/DDBJ whole genome shotgun (WGS) entry which is preliminary data.</text>
</comment>
<feature type="compositionally biased region" description="Low complexity" evidence="1">
    <location>
        <begin position="21"/>
        <end position="34"/>
    </location>
</feature>
<evidence type="ECO:0000313" key="3">
    <source>
        <dbReference type="Proteomes" id="UP000699042"/>
    </source>
</evidence>